<name>A0A2H0V8J7_9BACT</name>
<proteinExistence type="predicted"/>
<comment type="caution">
    <text evidence="1">The sequence shown here is derived from an EMBL/GenBank/DDBJ whole genome shotgun (WGS) entry which is preliminary data.</text>
</comment>
<reference evidence="2" key="1">
    <citation type="submission" date="2017-09" db="EMBL/GenBank/DDBJ databases">
        <title>Depth-based differentiation of microbial function through sediment-hosted aquifers and enrichment of novel symbionts in the deep terrestrial subsurface.</title>
        <authorList>
            <person name="Probst A.J."/>
            <person name="Ladd B."/>
            <person name="Jarett J.K."/>
            <person name="Geller-Mcgrath D.E."/>
            <person name="Sieber C.M.K."/>
            <person name="Emerson J.B."/>
            <person name="Anantharaman K."/>
            <person name="Thomas B.C."/>
            <person name="Malmstrom R."/>
            <person name="Stieglmeier M."/>
            <person name="Klingl A."/>
            <person name="Woyke T."/>
            <person name="Ryan C.M."/>
            <person name="Banfield J.F."/>
        </authorList>
    </citation>
    <scope>NUCLEOTIDE SEQUENCE [LARGE SCALE GENOMIC DNA]</scope>
</reference>
<organism evidence="1 2">
    <name type="scientific">Candidatus Falkowbacteria bacterium CG10_big_fil_rev_8_21_14_0_10_37_6</name>
    <dbReference type="NCBI Taxonomy" id="1974563"/>
    <lineage>
        <taxon>Bacteria</taxon>
        <taxon>Candidatus Falkowiibacteriota</taxon>
    </lineage>
</organism>
<dbReference type="Proteomes" id="UP000228614">
    <property type="component" value="Unassembled WGS sequence"/>
</dbReference>
<protein>
    <submittedName>
        <fullName evidence="1">Uncharacterized protein</fullName>
    </submittedName>
</protein>
<gene>
    <name evidence="1" type="ORF">COT95_02800</name>
</gene>
<dbReference type="EMBL" id="PFAN01000138">
    <property type="protein sequence ID" value="PIR94689.1"/>
    <property type="molecule type" value="Genomic_DNA"/>
</dbReference>
<evidence type="ECO:0000313" key="2">
    <source>
        <dbReference type="Proteomes" id="UP000228614"/>
    </source>
</evidence>
<dbReference type="AlphaFoldDB" id="A0A2H0V8J7"/>
<accession>A0A2H0V8J7</accession>
<evidence type="ECO:0000313" key="1">
    <source>
        <dbReference type="EMBL" id="PIR94689.1"/>
    </source>
</evidence>
<sequence length="75" mass="8613">MHKKSAIESIALKRKNYPYFYFVLISYCRTAQQVHGSVSSVLQAQKFKKSSINFFVASLKAHDSFFSVIVFSYPP</sequence>